<comment type="caution">
    <text evidence="1">The sequence shown here is derived from an EMBL/GenBank/DDBJ whole genome shotgun (WGS) entry which is preliminary data.</text>
</comment>
<accession>A0ABY2J906</accession>
<dbReference type="Proteomes" id="UP000297853">
    <property type="component" value="Unassembled WGS sequence"/>
</dbReference>
<evidence type="ECO:0000313" key="1">
    <source>
        <dbReference type="EMBL" id="TFD01433.1"/>
    </source>
</evidence>
<dbReference type="RefSeq" id="WP_134429134.1">
    <property type="nucleotide sequence ID" value="NZ_SOGQ01000032.1"/>
</dbReference>
<name>A0ABY2J906_9MICO</name>
<organism evidence="1 2">
    <name type="scientific">Cryobacterium sinapicolor</name>
    <dbReference type="NCBI Taxonomy" id="1259236"/>
    <lineage>
        <taxon>Bacteria</taxon>
        <taxon>Bacillati</taxon>
        <taxon>Actinomycetota</taxon>
        <taxon>Actinomycetes</taxon>
        <taxon>Micrococcales</taxon>
        <taxon>Microbacteriaceae</taxon>
        <taxon>Cryobacterium</taxon>
    </lineage>
</organism>
<protein>
    <submittedName>
        <fullName evidence="1">Uncharacterized protein</fullName>
    </submittedName>
</protein>
<reference evidence="1 2" key="1">
    <citation type="submission" date="2019-03" db="EMBL/GenBank/DDBJ databases">
        <title>Genomics of glacier-inhabiting Cryobacterium strains.</title>
        <authorList>
            <person name="Liu Q."/>
            <person name="Xin Y.-H."/>
        </authorList>
    </citation>
    <scope>NUCLEOTIDE SEQUENCE [LARGE SCALE GENOMIC DNA]</scope>
    <source>
        <strain evidence="1 2">TMT1-23-1</strain>
    </source>
</reference>
<proteinExistence type="predicted"/>
<dbReference type="EMBL" id="SOGQ01000032">
    <property type="protein sequence ID" value="TFD01433.1"/>
    <property type="molecule type" value="Genomic_DNA"/>
</dbReference>
<evidence type="ECO:0000313" key="2">
    <source>
        <dbReference type="Proteomes" id="UP000297853"/>
    </source>
</evidence>
<gene>
    <name evidence="1" type="ORF">E3T28_06705</name>
</gene>
<sequence length="65" mass="7220">MNCSQLFSIVKAGPAVWEVRHEITDELAGIIQRTPRGFVVRNDQRQQIGSFDSITSALQGLYEAA</sequence>
<keyword evidence="2" id="KW-1185">Reference proteome</keyword>